<dbReference type="NCBIfam" id="NF003818">
    <property type="entry name" value="PRK05409.1"/>
    <property type="match status" value="1"/>
</dbReference>
<dbReference type="OrthoDB" id="9763101at2"/>
<dbReference type="Gene3D" id="3.20.20.150">
    <property type="entry name" value="Divalent-metal-dependent TIM barrel enzymes"/>
    <property type="match status" value="1"/>
</dbReference>
<sequence>MNPLIGIGLRSPHYDDIRQQRPALGWLEVHSENYFERHSLGFEVLAELAGHYPISLHGVGMSLGSADPLDLAHLRQLTALVDTIRPVRVSEHLSWGSIGGRYFNDLLPVPYTQAALAQMSDKIDRVQQTLGRQLLIENPSSYLQLPGEMSEWAFLAELAQRSGCGILLDLNNLHVSAFNHGFDCADYLSAIDLGRVGEIHLAGYTDQALPEGHLYIDTHSAPVAEPVWELYRQICGQRAIPTLIEWDLEIPPLPVLLGEAQVASEILSAAQASHCLAGREAQHV</sequence>
<keyword evidence="3" id="KW-1185">Reference proteome</keyword>
<dbReference type="Pfam" id="PF05114">
    <property type="entry name" value="MbnB_TglH_ChrH"/>
    <property type="match status" value="1"/>
</dbReference>
<dbReference type="AlphaFoldDB" id="A0A2M8H8N2"/>
<dbReference type="InterPro" id="IPR036237">
    <property type="entry name" value="Xyl_isomerase-like_sf"/>
</dbReference>
<organism evidence="2 3">
    <name type="scientific">Aeromonas lusitana</name>
    <dbReference type="NCBI Taxonomy" id="931529"/>
    <lineage>
        <taxon>Bacteria</taxon>
        <taxon>Pseudomonadati</taxon>
        <taxon>Pseudomonadota</taxon>
        <taxon>Gammaproteobacteria</taxon>
        <taxon>Aeromonadales</taxon>
        <taxon>Aeromonadaceae</taxon>
        <taxon>Aeromonas</taxon>
    </lineage>
</organism>
<evidence type="ECO:0000313" key="2">
    <source>
        <dbReference type="EMBL" id="PJC92924.1"/>
    </source>
</evidence>
<dbReference type="PANTHER" id="PTHR42194:SF1">
    <property type="entry name" value="UPF0276 PROTEIN HI_1600"/>
    <property type="match status" value="1"/>
</dbReference>
<dbReference type="Proteomes" id="UP000232060">
    <property type="component" value="Unassembled WGS sequence"/>
</dbReference>
<protein>
    <recommendedName>
        <fullName evidence="1">UPF0276 protein CUC44_12645</fullName>
    </recommendedName>
</protein>
<accession>A0A2M8H8N2</accession>
<comment type="similarity">
    <text evidence="1">Belongs to the UPF0276 family.</text>
</comment>
<dbReference type="RefSeq" id="WP_100860278.1">
    <property type="nucleotide sequence ID" value="NZ_PGCP01000018.1"/>
</dbReference>
<proteinExistence type="inferred from homology"/>
<reference evidence="2 3" key="1">
    <citation type="submission" date="2017-11" db="EMBL/GenBank/DDBJ databases">
        <title>Draft genome sequence of environmental isolate Aeromonas lusitania sp. nov. MDC 2473.</title>
        <authorList>
            <person name="Colston S.M."/>
            <person name="Navarro A."/>
            <person name="Martinez-Murcia A.J."/>
            <person name="Graf J."/>
        </authorList>
    </citation>
    <scope>NUCLEOTIDE SEQUENCE [LARGE SCALE GENOMIC DNA]</scope>
    <source>
        <strain evidence="2 3">MDC 2473</strain>
    </source>
</reference>
<dbReference type="EMBL" id="PGCP01000018">
    <property type="protein sequence ID" value="PJC92924.1"/>
    <property type="molecule type" value="Genomic_DNA"/>
</dbReference>
<evidence type="ECO:0000313" key="3">
    <source>
        <dbReference type="Proteomes" id="UP000232060"/>
    </source>
</evidence>
<dbReference type="InterPro" id="IPR007801">
    <property type="entry name" value="MbnB/TglH/ChrH"/>
</dbReference>
<dbReference type="HAMAP" id="MF_00697">
    <property type="entry name" value="UPF0276"/>
    <property type="match status" value="1"/>
</dbReference>
<comment type="caution">
    <text evidence="2">The sequence shown here is derived from an EMBL/GenBank/DDBJ whole genome shotgun (WGS) entry which is preliminary data.</text>
</comment>
<dbReference type="SUPFAM" id="SSF51658">
    <property type="entry name" value="Xylose isomerase-like"/>
    <property type="match status" value="1"/>
</dbReference>
<dbReference type="PANTHER" id="PTHR42194">
    <property type="entry name" value="UPF0276 PROTEIN HI_1600"/>
    <property type="match status" value="1"/>
</dbReference>
<name>A0A2M8H8N2_9GAMM</name>
<evidence type="ECO:0000256" key="1">
    <source>
        <dbReference type="HAMAP-Rule" id="MF_00697"/>
    </source>
</evidence>
<gene>
    <name evidence="2" type="ORF">CUC44_12645</name>
</gene>